<name>A0ABN6L8R1_9BACT</name>
<feature type="chain" id="PRO_5046734052" evidence="1">
    <location>
        <begin position="29"/>
        <end position="271"/>
    </location>
</feature>
<organism evidence="2 3">
    <name type="scientific">Persicobacter psychrovividus</name>
    <dbReference type="NCBI Taxonomy" id="387638"/>
    <lineage>
        <taxon>Bacteria</taxon>
        <taxon>Pseudomonadati</taxon>
        <taxon>Bacteroidota</taxon>
        <taxon>Cytophagia</taxon>
        <taxon>Cytophagales</taxon>
        <taxon>Persicobacteraceae</taxon>
        <taxon>Persicobacter</taxon>
    </lineage>
</organism>
<keyword evidence="3" id="KW-1185">Reference proteome</keyword>
<accession>A0ABN6L8R1</accession>
<feature type="signal peptide" evidence="1">
    <location>
        <begin position="1"/>
        <end position="28"/>
    </location>
</feature>
<dbReference type="RefSeq" id="WP_338396848.1">
    <property type="nucleotide sequence ID" value="NZ_AP025292.1"/>
</dbReference>
<evidence type="ECO:0000256" key="1">
    <source>
        <dbReference type="SAM" id="SignalP"/>
    </source>
</evidence>
<proteinExistence type="predicted"/>
<keyword evidence="1" id="KW-0732">Signal</keyword>
<gene>
    <name evidence="2" type="ORF">PEPS_18040</name>
</gene>
<evidence type="ECO:0000313" key="3">
    <source>
        <dbReference type="Proteomes" id="UP001354989"/>
    </source>
</evidence>
<reference evidence="2 3" key="1">
    <citation type="submission" date="2021-12" db="EMBL/GenBank/DDBJ databases">
        <title>Genome sequencing of bacteria with rrn-lacking chromosome and rrn-plasmid.</title>
        <authorList>
            <person name="Anda M."/>
            <person name="Iwasaki W."/>
        </authorList>
    </citation>
    <scope>NUCLEOTIDE SEQUENCE [LARGE SCALE GENOMIC DNA]</scope>
    <source>
        <strain evidence="2 3">NBRC 101262</strain>
    </source>
</reference>
<dbReference type="EMBL" id="AP025292">
    <property type="protein sequence ID" value="BDC99523.1"/>
    <property type="molecule type" value="Genomic_DNA"/>
</dbReference>
<dbReference type="Proteomes" id="UP001354989">
    <property type="component" value="Chromosome"/>
</dbReference>
<protein>
    <submittedName>
        <fullName evidence="2">Uncharacterized protein</fullName>
    </submittedName>
</protein>
<evidence type="ECO:0000313" key="2">
    <source>
        <dbReference type="EMBL" id="BDC99523.1"/>
    </source>
</evidence>
<sequence>MAIRLNKKSTILFILGLLLSALSITAKADNTHLRKEKNFNFSTDRLHTDPGIVQGKMILLSKNGKMMFPQEPLEADEKAALKMLDIEGSHQKNAGQYYILLSRVAFLVNKSQAEICNEDLCSLATQQALLPNNSVSKIGDHQFQLTGGIMSPDFKYSLQFPAPLQPYEAFLSNYLSQDELAHTQISIQKNYDFGRVLFHKTSQKSYIITTYTRFSNDKTLIQNFTINYIYNIPPDFLGGISKFESAIWEGILDFVDHFQSVIPAIAASPEL</sequence>